<proteinExistence type="predicted"/>
<accession>A0AA49GHY6</accession>
<dbReference type="AlphaFoldDB" id="A0AA49GHY6"/>
<keyword evidence="1" id="KW-0472">Membrane</keyword>
<dbReference type="EMBL" id="CP129968">
    <property type="protein sequence ID" value="WKK78940.1"/>
    <property type="molecule type" value="Genomic_DNA"/>
</dbReference>
<sequence length="166" mass="19130">MSGLKKESDKRLTKKRIFKALAVVTFFPTIFGFIVARSGYIGYSVIDELIPLKVKVDSITSSTTGGGKSHVSAHFSNNGDYHIVCISCYEARAGYYMKDSIEVWLKPGRETAYLKHINPNKEELRNRYYRQIFLVAGFMIYPFLIFLFLYIRQVHLDKKKLEVNSI</sequence>
<dbReference type="Proteomes" id="UP001232019">
    <property type="component" value="Chromosome"/>
</dbReference>
<evidence type="ECO:0000313" key="2">
    <source>
        <dbReference type="EMBL" id="WKK78940.1"/>
    </source>
</evidence>
<name>A0AA49GHY6_9BACT</name>
<evidence type="ECO:0000256" key="1">
    <source>
        <dbReference type="SAM" id="Phobius"/>
    </source>
</evidence>
<protein>
    <submittedName>
        <fullName evidence="2">Uncharacterized protein</fullName>
    </submittedName>
</protein>
<gene>
    <name evidence="2" type="ORF">QYS47_15500</name>
</gene>
<feature type="transmembrane region" description="Helical" evidence="1">
    <location>
        <begin position="20"/>
        <end position="43"/>
    </location>
</feature>
<dbReference type="RefSeq" id="WP_302122392.1">
    <property type="nucleotide sequence ID" value="NZ_CP129968.2"/>
</dbReference>
<feature type="transmembrane region" description="Helical" evidence="1">
    <location>
        <begin position="128"/>
        <end position="151"/>
    </location>
</feature>
<keyword evidence="1" id="KW-1133">Transmembrane helix</keyword>
<keyword evidence="1" id="KW-0812">Transmembrane</keyword>
<dbReference type="KEGG" id="marp:QYS47_15500"/>
<organism evidence="2">
    <name type="scientific">Marivirga arenosa</name>
    <dbReference type="NCBI Taxonomy" id="3059076"/>
    <lineage>
        <taxon>Bacteria</taxon>
        <taxon>Pseudomonadati</taxon>
        <taxon>Bacteroidota</taxon>
        <taxon>Cytophagia</taxon>
        <taxon>Cytophagales</taxon>
        <taxon>Marivirgaceae</taxon>
        <taxon>Marivirga</taxon>
    </lineage>
</organism>
<reference evidence="2" key="1">
    <citation type="submission" date="2023-08" db="EMBL/GenBank/DDBJ databases">
        <title>Comparative genomics and taxonomic characterization of three novel marine species of genus Marivirga.</title>
        <authorList>
            <person name="Muhammad N."/>
            <person name="Kim S.-G."/>
        </authorList>
    </citation>
    <scope>NUCLEOTIDE SEQUENCE</scope>
    <source>
        <strain evidence="2">BKB1-2</strain>
    </source>
</reference>